<reference evidence="5 6" key="1">
    <citation type="journal article" date="2013" name="PLoS ONE">
        <title>Lactobacillus paracasei comparative genomics: towards species pan-genome definition and exploitation of diversity.</title>
        <authorList>
            <person name="Smokvina T."/>
            <person name="Wels M."/>
            <person name="Polka J."/>
            <person name="Chervaux C."/>
            <person name="Brisse S."/>
            <person name="Boekhorst J."/>
            <person name="van Hylckama Vlieg J.E."/>
            <person name="Siezen R.J."/>
        </authorList>
    </citation>
    <scope>NUCLEOTIDE SEQUENCE [LARGE SCALE GENOMIC DNA]</scope>
    <source>
        <strain evidence="5 6">Lpp126</strain>
    </source>
</reference>
<dbReference type="AlphaFoldDB" id="S2R9V6"/>
<evidence type="ECO:0000256" key="3">
    <source>
        <dbReference type="ARBA" id="ARBA00022695"/>
    </source>
</evidence>
<evidence type="ECO:0000313" key="6">
    <source>
        <dbReference type="Proteomes" id="UP000014243"/>
    </source>
</evidence>
<accession>S2R9V6</accession>
<evidence type="ECO:0000256" key="1">
    <source>
        <dbReference type="ARBA" id="ARBA00012524"/>
    </source>
</evidence>
<dbReference type="Pfam" id="PF03802">
    <property type="entry name" value="CitX"/>
    <property type="match status" value="1"/>
</dbReference>
<keyword evidence="3 5" id="KW-0548">Nucleotidyltransferase</keyword>
<dbReference type="GO" id="GO:0016829">
    <property type="term" value="F:lyase activity"/>
    <property type="evidence" value="ECO:0007669"/>
    <property type="project" value="UniProtKB-KW"/>
</dbReference>
<dbReference type="GO" id="GO:0051191">
    <property type="term" value="P:prosthetic group biosynthetic process"/>
    <property type="evidence" value="ECO:0007669"/>
    <property type="project" value="InterPro"/>
</dbReference>
<keyword evidence="5" id="KW-0456">Lyase</keyword>
<keyword evidence="2 5" id="KW-0808">Transferase</keyword>
<evidence type="ECO:0000256" key="2">
    <source>
        <dbReference type="ARBA" id="ARBA00022679"/>
    </source>
</evidence>
<evidence type="ECO:0000313" key="5">
    <source>
        <dbReference type="EMBL" id="EPC74967.1"/>
    </source>
</evidence>
<comment type="caution">
    <text evidence="5">The sequence shown here is derived from an EMBL/GenBank/DDBJ whole genome shotgun (WGS) entry which is preliminary data.</text>
</comment>
<name>S2R9V6_LACPA</name>
<gene>
    <name evidence="5" type="primary">citX</name>
    <name evidence="5" type="ORF">Lpp126_09914</name>
</gene>
<protein>
    <recommendedName>
        <fullName evidence="1">citrate lyase holo-[acyl-carrier protein] synthase</fullName>
        <ecNumber evidence="1">2.7.7.61</ecNumber>
    </recommendedName>
</protein>
<proteinExistence type="predicted"/>
<evidence type="ECO:0000256" key="4">
    <source>
        <dbReference type="ARBA" id="ARBA00048574"/>
    </source>
</evidence>
<dbReference type="EC" id="2.7.7.61" evidence="1"/>
<feature type="non-terminal residue" evidence="5">
    <location>
        <position position="1"/>
    </location>
</feature>
<dbReference type="Proteomes" id="UP000014243">
    <property type="component" value="Unassembled WGS sequence"/>
</dbReference>
<comment type="catalytic activity">
    <reaction evidence="4">
        <text>apo-[citrate lyase ACP] + 2'-(5''-triphospho-alpha-D-ribosyl)-3'-dephospho-CoA = holo-[citrate lyase ACP] + diphosphate</text>
        <dbReference type="Rhea" id="RHEA:16333"/>
        <dbReference type="Rhea" id="RHEA-COMP:10157"/>
        <dbReference type="Rhea" id="RHEA-COMP:10158"/>
        <dbReference type="ChEBI" id="CHEBI:29999"/>
        <dbReference type="ChEBI" id="CHEBI:33019"/>
        <dbReference type="ChEBI" id="CHEBI:61378"/>
        <dbReference type="ChEBI" id="CHEBI:82683"/>
        <dbReference type="EC" id="2.7.7.61"/>
    </reaction>
</comment>
<dbReference type="GO" id="GO:0050519">
    <property type="term" value="F:holo-citrate lyase synthase activity"/>
    <property type="evidence" value="ECO:0007669"/>
    <property type="project" value="UniProtKB-EC"/>
</dbReference>
<sequence length="70" mass="7589">GSVTCWILMLSRYAMRNCIKFLAPDLALPPRACLVCGGDAKACARSRRHGLPEVQQVVETIVKESASQTA</sequence>
<organism evidence="5 6">
    <name type="scientific">Lacticaseibacillus paracasei subsp. paracasei Lpp126</name>
    <dbReference type="NCBI Taxonomy" id="1256206"/>
    <lineage>
        <taxon>Bacteria</taxon>
        <taxon>Bacillati</taxon>
        <taxon>Bacillota</taxon>
        <taxon>Bacilli</taxon>
        <taxon>Lactobacillales</taxon>
        <taxon>Lactobacillaceae</taxon>
        <taxon>Lacticaseibacillus</taxon>
    </lineage>
</organism>
<dbReference type="InterPro" id="IPR005551">
    <property type="entry name" value="CitX"/>
</dbReference>
<dbReference type="EMBL" id="ANKC01000712">
    <property type="protein sequence ID" value="EPC74967.1"/>
    <property type="molecule type" value="Genomic_DNA"/>
</dbReference>